<organism evidence="2 3">
    <name type="scientific">Pelomonas aquatica</name>
    <dbReference type="NCBI Taxonomy" id="431058"/>
    <lineage>
        <taxon>Bacteria</taxon>
        <taxon>Pseudomonadati</taxon>
        <taxon>Pseudomonadota</taxon>
        <taxon>Betaproteobacteria</taxon>
        <taxon>Burkholderiales</taxon>
        <taxon>Sphaerotilaceae</taxon>
        <taxon>Roseateles</taxon>
    </lineage>
</organism>
<dbReference type="Proteomes" id="UP001152766">
    <property type="component" value="Unassembled WGS sequence"/>
</dbReference>
<gene>
    <name evidence="2" type="ORF">EXJ73_20700</name>
</gene>
<evidence type="ECO:0000313" key="2">
    <source>
        <dbReference type="EMBL" id="MDG0864883.1"/>
    </source>
</evidence>
<accession>A0A9X4R9X8</accession>
<reference evidence="2" key="1">
    <citation type="submission" date="2019-02" db="EMBL/GenBank/DDBJ databases">
        <title>Draft genome of the type strain Pelomonas aquatica CCUG 52575T.</title>
        <authorList>
            <person name="Gomila M."/>
            <person name="Lalucat J."/>
        </authorList>
    </citation>
    <scope>NUCLEOTIDE SEQUENCE</scope>
    <source>
        <strain evidence="2">CCUG 52575</strain>
    </source>
</reference>
<evidence type="ECO:0000313" key="3">
    <source>
        <dbReference type="Proteomes" id="UP001152766"/>
    </source>
</evidence>
<feature type="chain" id="PRO_5040987607" description="DUF4136 domain-containing protein" evidence="1">
    <location>
        <begin position="35"/>
        <end position="219"/>
    </location>
</feature>
<dbReference type="AlphaFoldDB" id="A0A9X4R9X8"/>
<name>A0A9X4R9X8_9BURK</name>
<proteinExistence type="predicted"/>
<keyword evidence="3" id="KW-1185">Reference proteome</keyword>
<dbReference type="RefSeq" id="WP_268149124.1">
    <property type="nucleotide sequence ID" value="NZ_JAPPUW010000006.1"/>
</dbReference>
<feature type="signal peptide" evidence="1">
    <location>
        <begin position="1"/>
        <end position="34"/>
    </location>
</feature>
<dbReference type="EMBL" id="SGUG01000044">
    <property type="protein sequence ID" value="MDG0864883.1"/>
    <property type="molecule type" value="Genomic_DNA"/>
</dbReference>
<protein>
    <recommendedName>
        <fullName evidence="4">DUF4136 domain-containing protein</fullName>
    </recommendedName>
</protein>
<keyword evidence="1" id="KW-0732">Signal</keyword>
<comment type="caution">
    <text evidence="2">The sequence shown here is derived from an EMBL/GenBank/DDBJ whole genome shotgun (WGS) entry which is preliminary data.</text>
</comment>
<evidence type="ECO:0008006" key="4">
    <source>
        <dbReference type="Google" id="ProtNLM"/>
    </source>
</evidence>
<sequence length="219" mass="22335">MTVPHHASTSSVSARVLQALASAAGLFLVGSGLAGCASTTPTRETSQAYAIYDVKAPDVAPARLVEAVKVGLQKNMSAVQINNGIPPSPLPQRAPRFQLASPLKGTGLAALAAASGQSLQVPTCEGAIMTANGRDTSMSKYGEGTTFFACVMPYEGGYSVNIYSTFTKASGAFSAATLGATLARTVTGDSSQFIPRTINDIVNGIKATGATVALTEAYP</sequence>
<evidence type="ECO:0000256" key="1">
    <source>
        <dbReference type="SAM" id="SignalP"/>
    </source>
</evidence>